<dbReference type="EMBL" id="CP052766">
    <property type="protein sequence ID" value="QJR80183.1"/>
    <property type="molecule type" value="Genomic_DNA"/>
</dbReference>
<keyword evidence="5" id="KW-0418">Kinase</keyword>
<evidence type="ECO:0000256" key="3">
    <source>
        <dbReference type="ARBA" id="ARBA00022553"/>
    </source>
</evidence>
<dbReference type="InterPro" id="IPR003661">
    <property type="entry name" value="HisK_dim/P_dom"/>
</dbReference>
<dbReference type="Gene3D" id="3.40.50.2300">
    <property type="match status" value="1"/>
</dbReference>
<dbReference type="InterPro" id="IPR003018">
    <property type="entry name" value="GAF"/>
</dbReference>
<dbReference type="Pfam" id="PF00072">
    <property type="entry name" value="Response_reg"/>
    <property type="match status" value="1"/>
</dbReference>
<dbReference type="AlphaFoldDB" id="A0A6M4MAJ5"/>
<dbReference type="PROSITE" id="PS50109">
    <property type="entry name" value="HIS_KIN"/>
    <property type="match status" value="1"/>
</dbReference>
<evidence type="ECO:0000259" key="9">
    <source>
        <dbReference type="PROSITE" id="PS50110"/>
    </source>
</evidence>
<accession>A0A6M4MAJ5</accession>
<dbReference type="FunFam" id="3.30.565.10:FF:000010">
    <property type="entry name" value="Sensor histidine kinase RcsC"/>
    <property type="match status" value="1"/>
</dbReference>
<evidence type="ECO:0000259" key="10">
    <source>
        <dbReference type="PROSITE" id="PS50113"/>
    </source>
</evidence>
<dbReference type="Gene3D" id="1.10.287.130">
    <property type="match status" value="1"/>
</dbReference>
<dbReference type="EC" id="2.7.13.3" evidence="2"/>
<dbReference type="PROSITE" id="PS50110">
    <property type="entry name" value="RESPONSE_REGULATORY"/>
    <property type="match status" value="1"/>
</dbReference>
<dbReference type="SMART" id="SM00387">
    <property type="entry name" value="HATPase_c"/>
    <property type="match status" value="1"/>
</dbReference>
<evidence type="ECO:0000256" key="7">
    <source>
        <dbReference type="PROSITE-ProRule" id="PRU00169"/>
    </source>
</evidence>
<evidence type="ECO:0000313" key="11">
    <source>
        <dbReference type="EMBL" id="QJR80183.1"/>
    </source>
</evidence>
<dbReference type="Pfam" id="PF01590">
    <property type="entry name" value="GAF"/>
    <property type="match status" value="1"/>
</dbReference>
<dbReference type="RefSeq" id="WP_075608507.1">
    <property type="nucleotide sequence ID" value="NZ_CP052766.1"/>
</dbReference>
<dbReference type="Gene3D" id="3.30.450.20">
    <property type="entry name" value="PAS domain"/>
    <property type="match status" value="1"/>
</dbReference>
<dbReference type="Pfam" id="PF08447">
    <property type="entry name" value="PAS_3"/>
    <property type="match status" value="1"/>
</dbReference>
<dbReference type="SUPFAM" id="SSF55785">
    <property type="entry name" value="PYP-like sensor domain (PAS domain)"/>
    <property type="match status" value="1"/>
</dbReference>
<dbReference type="GO" id="GO:0005886">
    <property type="term" value="C:plasma membrane"/>
    <property type="evidence" value="ECO:0007669"/>
    <property type="project" value="TreeGrafter"/>
</dbReference>
<dbReference type="InterPro" id="IPR036890">
    <property type="entry name" value="HATPase_C_sf"/>
</dbReference>
<gene>
    <name evidence="11" type="ORF">CA267_005030</name>
</gene>
<dbReference type="OrthoDB" id="9810730at2"/>
<dbReference type="SUPFAM" id="SSF55781">
    <property type="entry name" value="GAF domain-like"/>
    <property type="match status" value="1"/>
</dbReference>
<dbReference type="SUPFAM" id="SSF55874">
    <property type="entry name" value="ATPase domain of HSP90 chaperone/DNA topoisomerase II/histidine kinase"/>
    <property type="match status" value="1"/>
</dbReference>
<keyword evidence="12" id="KW-1185">Reference proteome</keyword>
<dbReference type="PANTHER" id="PTHR43047">
    <property type="entry name" value="TWO-COMPONENT HISTIDINE PROTEIN KINASE"/>
    <property type="match status" value="1"/>
</dbReference>
<evidence type="ECO:0000256" key="5">
    <source>
        <dbReference type="ARBA" id="ARBA00022777"/>
    </source>
</evidence>
<dbReference type="Pfam" id="PF02518">
    <property type="entry name" value="HATPase_c"/>
    <property type="match status" value="1"/>
</dbReference>
<evidence type="ECO:0000259" key="8">
    <source>
        <dbReference type="PROSITE" id="PS50109"/>
    </source>
</evidence>
<keyword evidence="3 7" id="KW-0597">Phosphoprotein</keyword>
<evidence type="ECO:0000256" key="4">
    <source>
        <dbReference type="ARBA" id="ARBA00022679"/>
    </source>
</evidence>
<feature type="domain" description="Histidine kinase" evidence="8">
    <location>
        <begin position="307"/>
        <end position="527"/>
    </location>
</feature>
<dbReference type="CDD" id="cd00130">
    <property type="entry name" value="PAS"/>
    <property type="match status" value="1"/>
</dbReference>
<protein>
    <recommendedName>
        <fullName evidence="2">histidine kinase</fullName>
        <ecNumber evidence="2">2.7.13.3</ecNumber>
    </recommendedName>
</protein>
<dbReference type="GO" id="GO:0009927">
    <property type="term" value="F:histidine phosphotransfer kinase activity"/>
    <property type="evidence" value="ECO:0007669"/>
    <property type="project" value="TreeGrafter"/>
</dbReference>
<keyword evidence="4" id="KW-0808">Transferase</keyword>
<dbReference type="SUPFAM" id="SSF47384">
    <property type="entry name" value="Homodimeric domain of signal transducing histidine kinase"/>
    <property type="match status" value="1"/>
</dbReference>
<dbReference type="InterPro" id="IPR013655">
    <property type="entry name" value="PAS_fold_3"/>
</dbReference>
<dbReference type="SUPFAM" id="SSF52172">
    <property type="entry name" value="CheY-like"/>
    <property type="match status" value="1"/>
</dbReference>
<dbReference type="InterPro" id="IPR001789">
    <property type="entry name" value="Sig_transdc_resp-reg_receiver"/>
</dbReference>
<reference evidence="11 12" key="2">
    <citation type="submission" date="2020-04" db="EMBL/GenBank/DDBJ databases">
        <title>Complete genome sequence of Alteromonas pelagimontana 5.12T.</title>
        <authorList>
            <person name="Sinha R.K."/>
            <person name="Krishnan K.P."/>
            <person name="Kurian J.P."/>
        </authorList>
    </citation>
    <scope>NUCLEOTIDE SEQUENCE [LARGE SCALE GENOMIC DNA]</scope>
    <source>
        <strain evidence="11 12">5.12</strain>
    </source>
</reference>
<dbReference type="CDD" id="cd17546">
    <property type="entry name" value="REC_hyHK_CKI1_RcsC-like"/>
    <property type="match status" value="1"/>
</dbReference>
<sequence>MNFIHDLQNIVSNQQLDFDEKVQKLLSLGLLVFGLDIGLVSRVQGTNYTVLFAQTPDNSLTAGTSFDLEGTYCVHTLEANSAISFHQASETDIAEHPCYKNFGLESYIGAPIRVGELVFGTVNFSSAKASKPFTETHIDYVELLAQWLGSEYARKESVSQLVQANKMLNKLENVAKIGSWEVDLATDKITWSDQTRKIHEVASDYVPELNSAIQFYKDRSRDTVTKAVESAVAHGEDWNLEVELITAKGKNIWVSTHGSAEFEDGQCKRLFGTFQDITEAVTLRNELKKQKIEAELALRDRSILFAKVSHELRTPLNGITGMLTALVDEGNAERRKEMLQVALRSSDNLLKIINEVLDYSKLSHGSMKLEPSHFLLKTSFVDLASMYLPLFTKKSIDFFVNLDISDSCWVYVDSTRLSQIVSNLLSNSLKFTDKGEVKLTASAKGGNGKVHLAIVIEDTGVGMTQPFLKSIFTPFRQDIRDISVKNRGTGLGLSIVKELVDMMGGSINVQSEKNIGSTFRVELTVATGQEDLSDRNDNDTALIDGSRLNVLVVDDNEINRLVMEASLNKFHITPDFAVDGRDAVYKCEENSYDLIFMDCVMPELDGLDATRILRQRGLVADETVIAALTANTADADKQACKKAGMNLFIAKPFKMKSIYTAVESALAKINLR</sequence>
<feature type="domain" description="Response regulatory" evidence="9">
    <location>
        <begin position="549"/>
        <end position="666"/>
    </location>
</feature>
<feature type="modified residue" description="4-aspartylphosphate" evidence="7">
    <location>
        <position position="598"/>
    </location>
</feature>
<evidence type="ECO:0000256" key="1">
    <source>
        <dbReference type="ARBA" id="ARBA00000085"/>
    </source>
</evidence>
<comment type="catalytic activity">
    <reaction evidence="1">
        <text>ATP + protein L-histidine = ADP + protein N-phospho-L-histidine.</text>
        <dbReference type="EC" id="2.7.13.3"/>
    </reaction>
</comment>
<feature type="domain" description="PAC" evidence="10">
    <location>
        <begin position="238"/>
        <end position="289"/>
    </location>
</feature>
<dbReference type="InterPro" id="IPR011006">
    <property type="entry name" value="CheY-like_superfamily"/>
</dbReference>
<dbReference type="CDD" id="cd00082">
    <property type="entry name" value="HisKA"/>
    <property type="match status" value="1"/>
</dbReference>
<dbReference type="SMART" id="SM00448">
    <property type="entry name" value="REC"/>
    <property type="match status" value="1"/>
</dbReference>
<dbReference type="Proteomes" id="UP000219285">
    <property type="component" value="Chromosome"/>
</dbReference>
<dbReference type="InterPro" id="IPR000014">
    <property type="entry name" value="PAS"/>
</dbReference>
<dbReference type="InterPro" id="IPR029016">
    <property type="entry name" value="GAF-like_dom_sf"/>
</dbReference>
<dbReference type="Gene3D" id="3.30.565.10">
    <property type="entry name" value="Histidine kinase-like ATPase, C-terminal domain"/>
    <property type="match status" value="1"/>
</dbReference>
<evidence type="ECO:0000313" key="12">
    <source>
        <dbReference type="Proteomes" id="UP000219285"/>
    </source>
</evidence>
<dbReference type="InterPro" id="IPR005467">
    <property type="entry name" value="His_kinase_dom"/>
</dbReference>
<proteinExistence type="predicted"/>
<dbReference type="InterPro" id="IPR003594">
    <property type="entry name" value="HATPase_dom"/>
</dbReference>
<dbReference type="Gene3D" id="3.30.450.40">
    <property type="match status" value="1"/>
</dbReference>
<dbReference type="InterPro" id="IPR000700">
    <property type="entry name" value="PAS-assoc_C"/>
</dbReference>
<dbReference type="InterPro" id="IPR035965">
    <property type="entry name" value="PAS-like_dom_sf"/>
</dbReference>
<organism evidence="11 12">
    <name type="scientific">Alteromonas pelagimontana</name>
    <dbReference type="NCBI Taxonomy" id="1858656"/>
    <lineage>
        <taxon>Bacteria</taxon>
        <taxon>Pseudomonadati</taxon>
        <taxon>Pseudomonadota</taxon>
        <taxon>Gammaproteobacteria</taxon>
        <taxon>Alteromonadales</taxon>
        <taxon>Alteromonadaceae</taxon>
        <taxon>Alteromonas/Salinimonas group</taxon>
        <taxon>Alteromonas</taxon>
    </lineage>
</organism>
<evidence type="ECO:0000256" key="6">
    <source>
        <dbReference type="ARBA" id="ARBA00023012"/>
    </source>
</evidence>
<dbReference type="Pfam" id="PF00512">
    <property type="entry name" value="HisKA"/>
    <property type="match status" value="1"/>
</dbReference>
<dbReference type="GO" id="GO:0000155">
    <property type="term" value="F:phosphorelay sensor kinase activity"/>
    <property type="evidence" value="ECO:0007669"/>
    <property type="project" value="InterPro"/>
</dbReference>
<dbReference type="InterPro" id="IPR036097">
    <property type="entry name" value="HisK_dim/P_sf"/>
</dbReference>
<name>A0A6M4MAJ5_9ALTE</name>
<reference evidence="12" key="1">
    <citation type="submission" date="2014-12" db="EMBL/GenBank/DDBJ databases">
        <title>Complete genome sequence of a multi-drug resistant Klebsiella pneumoniae.</title>
        <authorList>
            <person name="Hua X."/>
            <person name="Chen Q."/>
            <person name="Li X."/>
            <person name="Feng Y."/>
            <person name="Ruan Z."/>
            <person name="Yu Y."/>
        </authorList>
    </citation>
    <scope>NUCLEOTIDE SEQUENCE [LARGE SCALE GENOMIC DNA]</scope>
    <source>
        <strain evidence="12">5.12</strain>
    </source>
</reference>
<keyword evidence="6" id="KW-0902">Two-component regulatory system</keyword>
<dbReference type="SMART" id="SM00388">
    <property type="entry name" value="HisKA"/>
    <property type="match status" value="1"/>
</dbReference>
<evidence type="ECO:0000256" key="2">
    <source>
        <dbReference type="ARBA" id="ARBA00012438"/>
    </source>
</evidence>
<dbReference type="PANTHER" id="PTHR43047:SF66">
    <property type="entry name" value="HISKA"/>
    <property type="match status" value="1"/>
</dbReference>
<dbReference type="KEGG" id="apel:CA267_005030"/>
<dbReference type="PROSITE" id="PS50113">
    <property type="entry name" value="PAC"/>
    <property type="match status" value="1"/>
</dbReference>
<dbReference type="InterPro" id="IPR004358">
    <property type="entry name" value="Sig_transdc_His_kin-like_C"/>
</dbReference>
<dbReference type="PRINTS" id="PR00344">
    <property type="entry name" value="BCTRLSENSOR"/>
</dbReference>